<sequence length="80" mass="9408">LDAAQTLLYYKLIHSNDQTQFEAFYELIKPIYETFLTSLNVDSLVPFIQYLDLCSNGTIDMNVVRYRRRNLMLALHCLCL</sequence>
<dbReference type="EMBL" id="CAJOBJ010148227">
    <property type="protein sequence ID" value="CAF4793768.1"/>
    <property type="molecule type" value="Genomic_DNA"/>
</dbReference>
<comment type="caution">
    <text evidence="1">The sequence shown here is derived from an EMBL/GenBank/DDBJ whole genome shotgun (WGS) entry which is preliminary data.</text>
</comment>
<protein>
    <submittedName>
        <fullName evidence="1">Uncharacterized protein</fullName>
    </submittedName>
</protein>
<name>A0A8S3BDH4_9BILA</name>
<gene>
    <name evidence="1" type="ORF">GIL414_LOCUS46863</name>
</gene>
<proteinExistence type="predicted"/>
<accession>A0A8S3BDH4</accession>
<feature type="non-terminal residue" evidence="1">
    <location>
        <position position="80"/>
    </location>
</feature>
<evidence type="ECO:0000313" key="1">
    <source>
        <dbReference type="EMBL" id="CAF4793768.1"/>
    </source>
</evidence>
<dbReference type="Proteomes" id="UP000681720">
    <property type="component" value="Unassembled WGS sequence"/>
</dbReference>
<organism evidence="1 2">
    <name type="scientific">Rotaria magnacalcarata</name>
    <dbReference type="NCBI Taxonomy" id="392030"/>
    <lineage>
        <taxon>Eukaryota</taxon>
        <taxon>Metazoa</taxon>
        <taxon>Spiralia</taxon>
        <taxon>Gnathifera</taxon>
        <taxon>Rotifera</taxon>
        <taxon>Eurotatoria</taxon>
        <taxon>Bdelloidea</taxon>
        <taxon>Philodinida</taxon>
        <taxon>Philodinidae</taxon>
        <taxon>Rotaria</taxon>
    </lineage>
</organism>
<evidence type="ECO:0000313" key="2">
    <source>
        <dbReference type="Proteomes" id="UP000681720"/>
    </source>
</evidence>
<feature type="non-terminal residue" evidence="1">
    <location>
        <position position="1"/>
    </location>
</feature>
<reference evidence="1" key="1">
    <citation type="submission" date="2021-02" db="EMBL/GenBank/DDBJ databases">
        <authorList>
            <person name="Nowell W R."/>
        </authorList>
    </citation>
    <scope>NUCLEOTIDE SEQUENCE</scope>
</reference>
<dbReference type="AlphaFoldDB" id="A0A8S3BDH4"/>